<evidence type="ECO:0000256" key="3">
    <source>
        <dbReference type="ARBA" id="ARBA00022989"/>
    </source>
</evidence>
<evidence type="ECO:0000256" key="2">
    <source>
        <dbReference type="ARBA" id="ARBA00022692"/>
    </source>
</evidence>
<feature type="transmembrane region" description="Helical" evidence="6">
    <location>
        <begin position="149"/>
        <end position="174"/>
    </location>
</feature>
<reference evidence="9" key="1">
    <citation type="submission" date="2019-09" db="EMBL/GenBank/DDBJ databases">
        <title>Antimicrobial potential of Antarctic Bacteria.</title>
        <authorList>
            <person name="Benaud N."/>
            <person name="Edwards R.J."/>
            <person name="Ferrari B.C."/>
        </authorList>
    </citation>
    <scope>NUCLEOTIDE SEQUENCE [LARGE SCALE GENOMIC DNA]</scope>
    <source>
        <strain evidence="9">INR9</strain>
    </source>
</reference>
<dbReference type="PANTHER" id="PTHR43229">
    <property type="entry name" value="NODULATION PROTEIN J"/>
    <property type="match status" value="1"/>
</dbReference>
<dbReference type="InterPro" id="IPR051784">
    <property type="entry name" value="Nod_factor_ABC_transporter"/>
</dbReference>
<evidence type="ECO:0000256" key="4">
    <source>
        <dbReference type="ARBA" id="ARBA00023136"/>
    </source>
</evidence>
<dbReference type="GO" id="GO:0140359">
    <property type="term" value="F:ABC-type transporter activity"/>
    <property type="evidence" value="ECO:0007669"/>
    <property type="project" value="InterPro"/>
</dbReference>
<dbReference type="PIRSF" id="PIRSF006648">
    <property type="entry name" value="DrrB"/>
    <property type="match status" value="1"/>
</dbReference>
<feature type="transmembrane region" description="Helical" evidence="6">
    <location>
        <begin position="210"/>
        <end position="232"/>
    </location>
</feature>
<evidence type="ECO:0000259" key="7">
    <source>
        <dbReference type="Pfam" id="PF01061"/>
    </source>
</evidence>
<sequence>MRSVTDAPAPTTAAFRPPVGLALGSLLRADLLVLLRSRVSAILSILLPIIIIVFTTFGKAQTRLGGSGEIIGLALSIGLITSCLLGYSLTLARDREVGVLQRLRVSPAPTWTIMTSRLTIQVAANLVGSLAVIIVGAILHHLSLSPLQYVLLLATAVLGAAVFLALGQALVALVRTTGAINAIGRILFIVLLLTGLLGGSGVLGDTMQSIADWTPVGALMILFSDVVSAAAWSGQDTNALLACVGYVVVFTFIGIRWFRWESH</sequence>
<dbReference type="KEGG" id="lse:F1C12_10520"/>
<feature type="transmembrane region" description="Helical" evidence="6">
    <location>
        <begin position="122"/>
        <end position="143"/>
    </location>
</feature>
<dbReference type="GO" id="GO:0046677">
    <property type="term" value="P:response to antibiotic"/>
    <property type="evidence" value="ECO:0007669"/>
    <property type="project" value="UniProtKB-KW"/>
</dbReference>
<dbReference type="PANTHER" id="PTHR43229:SF2">
    <property type="entry name" value="NODULATION PROTEIN J"/>
    <property type="match status" value="1"/>
</dbReference>
<keyword evidence="5" id="KW-0046">Antibiotic resistance</keyword>
<evidence type="ECO:0000313" key="8">
    <source>
        <dbReference type="EMBL" id="QNE35520.1"/>
    </source>
</evidence>
<evidence type="ECO:0000313" key="9">
    <source>
        <dbReference type="Proteomes" id="UP000515511"/>
    </source>
</evidence>
<protein>
    <submittedName>
        <fullName evidence="8">ABC transporter permease</fullName>
    </submittedName>
</protein>
<gene>
    <name evidence="8" type="ORF">F1C12_10520</name>
</gene>
<dbReference type="AlphaFoldDB" id="A0A7G6YAK5"/>
<evidence type="ECO:0000256" key="5">
    <source>
        <dbReference type="ARBA" id="ARBA00023251"/>
    </source>
</evidence>
<dbReference type="Pfam" id="PF01061">
    <property type="entry name" value="ABC2_membrane"/>
    <property type="match status" value="1"/>
</dbReference>
<accession>A0A7G6YAK5</accession>
<feature type="transmembrane region" description="Helical" evidence="6">
    <location>
        <begin position="186"/>
        <end position="204"/>
    </location>
</feature>
<dbReference type="InterPro" id="IPR013525">
    <property type="entry name" value="ABC2_TM"/>
</dbReference>
<keyword evidence="2 6" id="KW-0812">Transmembrane</keyword>
<feature type="transmembrane region" description="Helical" evidence="6">
    <location>
        <begin position="39"/>
        <end position="58"/>
    </location>
</feature>
<dbReference type="InterPro" id="IPR000412">
    <property type="entry name" value="ABC_2_transport"/>
</dbReference>
<feature type="transmembrane region" description="Helical" evidence="6">
    <location>
        <begin position="70"/>
        <end position="92"/>
    </location>
</feature>
<keyword evidence="3 6" id="KW-1133">Transmembrane helix</keyword>
<dbReference type="GO" id="GO:0043190">
    <property type="term" value="C:ATP-binding cassette (ABC) transporter complex"/>
    <property type="evidence" value="ECO:0007669"/>
    <property type="project" value="InterPro"/>
</dbReference>
<dbReference type="Proteomes" id="UP000515511">
    <property type="component" value="Chromosome"/>
</dbReference>
<comment type="subcellular location">
    <subcellularLocation>
        <location evidence="1">Membrane</location>
        <topology evidence="1">Multi-pass membrane protein</topology>
    </subcellularLocation>
</comment>
<proteinExistence type="predicted"/>
<evidence type="ECO:0000256" key="6">
    <source>
        <dbReference type="SAM" id="Phobius"/>
    </source>
</evidence>
<dbReference type="EMBL" id="CP043641">
    <property type="protein sequence ID" value="QNE35520.1"/>
    <property type="molecule type" value="Genomic_DNA"/>
</dbReference>
<name>A0A7G6YAK5_9MICO</name>
<evidence type="ECO:0000256" key="1">
    <source>
        <dbReference type="ARBA" id="ARBA00004141"/>
    </source>
</evidence>
<keyword evidence="4 6" id="KW-0472">Membrane</keyword>
<organism evidence="8 9">
    <name type="scientific">Leifsonia shinshuensis</name>
    <dbReference type="NCBI Taxonomy" id="150026"/>
    <lineage>
        <taxon>Bacteria</taxon>
        <taxon>Bacillati</taxon>
        <taxon>Actinomycetota</taxon>
        <taxon>Actinomycetes</taxon>
        <taxon>Micrococcales</taxon>
        <taxon>Microbacteriaceae</taxon>
        <taxon>Leifsonia</taxon>
    </lineage>
</organism>
<feature type="transmembrane region" description="Helical" evidence="6">
    <location>
        <begin position="239"/>
        <end position="258"/>
    </location>
</feature>
<feature type="domain" description="ABC-2 type transporter transmembrane" evidence="7">
    <location>
        <begin position="24"/>
        <end position="197"/>
    </location>
</feature>